<evidence type="ECO:0000259" key="12">
    <source>
        <dbReference type="Pfam" id="PF00891"/>
    </source>
</evidence>
<keyword evidence="1" id="KW-0489">Methyltransferase</keyword>
<dbReference type="GO" id="GO:0030187">
    <property type="term" value="P:melatonin biosynthetic process"/>
    <property type="evidence" value="ECO:0007669"/>
    <property type="project" value="UniProtKB-KW"/>
</dbReference>
<reference key="1">
    <citation type="submission" date="2019-01" db="UniProtKB">
        <authorList>
            <consortium name="RefSeq"/>
        </authorList>
    </citation>
    <scope>IDENTIFICATION</scope>
</reference>
<evidence type="ECO:0000313" key="14">
    <source>
        <dbReference type="Proteomes" id="UP001652641"/>
    </source>
</evidence>
<dbReference type="Gene3D" id="3.40.50.150">
    <property type="entry name" value="Vaccinia Virus protein VP39"/>
    <property type="match status" value="2"/>
</dbReference>
<evidence type="ECO:0000256" key="10">
    <source>
        <dbReference type="ARBA" id="ARBA00043260"/>
    </source>
</evidence>
<dbReference type="CTD" id="438"/>
<dbReference type="GeneID" id="112908965"/>
<evidence type="ECO:0000256" key="7">
    <source>
        <dbReference type="ARBA" id="ARBA00039116"/>
    </source>
</evidence>
<evidence type="ECO:0000313" key="15">
    <source>
        <dbReference type="RefSeq" id="XP_025840411.2"/>
    </source>
</evidence>
<dbReference type="Gene3D" id="1.10.10.10">
    <property type="entry name" value="Winged helix-like DNA-binding domain superfamily/Winged helix DNA-binding domain"/>
    <property type="match status" value="1"/>
</dbReference>
<evidence type="ECO:0000259" key="13">
    <source>
        <dbReference type="Pfam" id="PF08100"/>
    </source>
</evidence>
<evidence type="ECO:0000256" key="11">
    <source>
        <dbReference type="PIRSR" id="PIRSR005739-1"/>
    </source>
</evidence>
<comment type="function">
    <text evidence="5">Catalyzes the transfer of a methyl group onto N-acetylserotonin, producing melatonin (N-acetyl-5-methoxytryptamine).</text>
</comment>
<keyword evidence="3" id="KW-0949">S-adenosyl-L-methionine</keyword>
<sequence>MSSPEEQAFRLLTEYSNGFMVSQVLFAACELGVFDLLAEAPEPLGAAAVAARLGTSSHGTELLLDTCVSLKLLQVETKTGKALYQNTELSSIYLVRASPKCQGNMLRYLARTTYLCWGHLTQAVRDGRNQYLEAFGVPSDQLFSAIYRSEDERLLFMRGLQDVWSVSGRPVLGAFDLSPFPLICDVGGDHVAVNTCWGARRSHFPSTCHLSCAFPGCSGALAKECTSLYPACRVTVFDTPEVVRTAEKHFSFPEAARISFCEGDFFKDPLPEADLYLLARVLHDWTDERCSRLLARIRRACKPGGGVLVIESLLAADGRGPLTAQLYSLNMLVQTEGRERTPAQYRALLAAAGFRHVQCRRTGGLYDAILATR</sequence>
<dbReference type="Proteomes" id="UP001652641">
    <property type="component" value="Chromosome X"/>
</dbReference>
<protein>
    <recommendedName>
        <fullName evidence="8">Acetylserotonin O-methyltransferase</fullName>
        <ecNumber evidence="7">2.1.1.4</ecNumber>
    </recommendedName>
    <alternativeName>
        <fullName evidence="9">Hydroxyindole O-methyltransferase</fullName>
    </alternativeName>
</protein>
<evidence type="ECO:0000256" key="5">
    <source>
        <dbReference type="ARBA" id="ARBA00037645"/>
    </source>
</evidence>
<dbReference type="GO" id="GO:0032259">
    <property type="term" value="P:methylation"/>
    <property type="evidence" value="ECO:0007669"/>
    <property type="project" value="UniProtKB-KW"/>
</dbReference>
<keyword evidence="14" id="KW-1185">Reference proteome</keyword>
<proteinExistence type="predicted"/>
<organism evidence="14 15">
    <name type="scientific">Vulpes vulpes</name>
    <name type="common">Red fox</name>
    <dbReference type="NCBI Taxonomy" id="9627"/>
    <lineage>
        <taxon>Eukaryota</taxon>
        <taxon>Metazoa</taxon>
        <taxon>Chordata</taxon>
        <taxon>Craniata</taxon>
        <taxon>Vertebrata</taxon>
        <taxon>Euteleostomi</taxon>
        <taxon>Mammalia</taxon>
        <taxon>Eutheria</taxon>
        <taxon>Laurasiatheria</taxon>
        <taxon>Carnivora</taxon>
        <taxon>Caniformia</taxon>
        <taxon>Canidae</taxon>
        <taxon>Vulpes</taxon>
    </lineage>
</organism>
<dbReference type="Pfam" id="PF08100">
    <property type="entry name" value="Dimerisation"/>
    <property type="match status" value="1"/>
</dbReference>
<dbReference type="RefSeq" id="XP_025840411.2">
    <property type="nucleotide sequence ID" value="XM_025984626.2"/>
</dbReference>
<dbReference type="CDD" id="cd02440">
    <property type="entry name" value="AdoMet_MTases"/>
    <property type="match status" value="1"/>
</dbReference>
<dbReference type="PIRSF" id="PIRSF005739">
    <property type="entry name" value="O-mtase"/>
    <property type="match status" value="1"/>
</dbReference>
<reference evidence="15" key="2">
    <citation type="submission" date="2025-08" db="UniProtKB">
        <authorList>
            <consortium name="RefSeq"/>
        </authorList>
    </citation>
    <scope>IDENTIFICATION</scope>
    <source>
        <tissue evidence="15">Cell line</tissue>
    </source>
</reference>
<dbReference type="PROSITE" id="PS51683">
    <property type="entry name" value="SAM_OMT_II"/>
    <property type="match status" value="1"/>
</dbReference>
<keyword evidence="10" id="KW-0471">Melatonin biosynthesis</keyword>
<dbReference type="InterPro" id="IPR036388">
    <property type="entry name" value="WH-like_DNA-bd_sf"/>
</dbReference>
<evidence type="ECO:0000256" key="9">
    <source>
        <dbReference type="ARBA" id="ARBA00043054"/>
    </source>
</evidence>
<evidence type="ECO:0000256" key="8">
    <source>
        <dbReference type="ARBA" id="ARBA00040730"/>
    </source>
</evidence>
<feature type="domain" description="O-methyltransferase dimerisation" evidence="13">
    <location>
        <begin position="14"/>
        <end position="95"/>
    </location>
</feature>
<feature type="domain" description="O-methyltransferase C-terminal" evidence="12">
    <location>
        <begin position="215"/>
        <end position="355"/>
    </location>
</feature>
<keyword evidence="4" id="KW-0007">Acetylation</keyword>
<comment type="pathway">
    <text evidence="6">Aromatic compound metabolism; melatonin biosynthesis; melatonin from serotonin: step 1/2.</text>
</comment>
<dbReference type="AlphaFoldDB" id="A0A3Q7RE39"/>
<dbReference type="KEGG" id="vvp:112908965"/>
<evidence type="ECO:0000256" key="2">
    <source>
        <dbReference type="ARBA" id="ARBA00022679"/>
    </source>
</evidence>
<gene>
    <name evidence="15" type="primary">ASMT</name>
</gene>
<dbReference type="InterPro" id="IPR012967">
    <property type="entry name" value="COMT_dimerisation"/>
</dbReference>
<dbReference type="InterPro" id="IPR029063">
    <property type="entry name" value="SAM-dependent_MTases_sf"/>
</dbReference>
<name>A0A3Q7RE39_VULVU</name>
<dbReference type="GO" id="GO:0046983">
    <property type="term" value="F:protein dimerization activity"/>
    <property type="evidence" value="ECO:0007669"/>
    <property type="project" value="InterPro"/>
</dbReference>
<evidence type="ECO:0000256" key="6">
    <source>
        <dbReference type="ARBA" id="ARBA00037926"/>
    </source>
</evidence>
<dbReference type="InterPro" id="IPR001077">
    <property type="entry name" value="COMT_C"/>
</dbReference>
<dbReference type="GO" id="GO:0017096">
    <property type="term" value="F:acetylserotonin O-methyltransferase activity"/>
    <property type="evidence" value="ECO:0007669"/>
    <property type="project" value="UniProtKB-EC"/>
</dbReference>
<dbReference type="SUPFAM" id="SSF53335">
    <property type="entry name" value="S-adenosyl-L-methionine-dependent methyltransferases"/>
    <property type="match status" value="2"/>
</dbReference>
<dbReference type="InterPro" id="IPR016461">
    <property type="entry name" value="COMT-like"/>
</dbReference>
<feature type="domain" description="O-methyltransferase C-terminal" evidence="12">
    <location>
        <begin position="117"/>
        <end position="194"/>
    </location>
</feature>
<evidence type="ECO:0000256" key="1">
    <source>
        <dbReference type="ARBA" id="ARBA00022603"/>
    </source>
</evidence>
<dbReference type="PANTHER" id="PTHR43712">
    <property type="entry name" value="PUTATIVE (AFU_ORTHOLOGUE AFUA_4G14580)-RELATED"/>
    <property type="match status" value="1"/>
</dbReference>
<dbReference type="EC" id="2.1.1.4" evidence="7"/>
<dbReference type="STRING" id="9627.ENSVVUP00000010831"/>
<accession>A0A3Q7RE39</accession>
<dbReference type="InterPro" id="IPR036390">
    <property type="entry name" value="WH_DNA-bd_sf"/>
</dbReference>
<evidence type="ECO:0000256" key="4">
    <source>
        <dbReference type="ARBA" id="ARBA00022990"/>
    </source>
</evidence>
<evidence type="ECO:0000256" key="3">
    <source>
        <dbReference type="ARBA" id="ARBA00022691"/>
    </source>
</evidence>
<dbReference type="SUPFAM" id="SSF46785">
    <property type="entry name" value="Winged helix' DNA-binding domain"/>
    <property type="match status" value="1"/>
</dbReference>
<feature type="active site" description="Proton acceptor" evidence="11">
    <location>
        <position position="283"/>
    </location>
</feature>
<dbReference type="GO" id="GO:0006629">
    <property type="term" value="P:lipid metabolic process"/>
    <property type="evidence" value="ECO:0007669"/>
    <property type="project" value="UniProtKB-KW"/>
</dbReference>
<dbReference type="Pfam" id="PF00891">
    <property type="entry name" value="Methyltransf_2"/>
    <property type="match status" value="2"/>
</dbReference>
<dbReference type="PANTHER" id="PTHR43712:SF2">
    <property type="entry name" value="O-METHYLTRANSFERASE CICE"/>
    <property type="match status" value="1"/>
</dbReference>
<keyword evidence="2" id="KW-0808">Transferase</keyword>